<dbReference type="SUPFAM" id="SSF52266">
    <property type="entry name" value="SGNH hydrolase"/>
    <property type="match status" value="1"/>
</dbReference>
<organism evidence="1 2">
    <name type="scientific">Vogesella amnigena</name>
    <dbReference type="NCBI Taxonomy" id="1507449"/>
    <lineage>
        <taxon>Bacteria</taxon>
        <taxon>Pseudomonadati</taxon>
        <taxon>Pseudomonadota</taxon>
        <taxon>Betaproteobacteria</taxon>
        <taxon>Neisseriales</taxon>
        <taxon>Chromobacteriaceae</taxon>
        <taxon>Vogesella</taxon>
    </lineage>
</organism>
<dbReference type="Proteomes" id="UP001595636">
    <property type="component" value="Unassembled WGS sequence"/>
</dbReference>
<evidence type="ECO:0000313" key="2">
    <source>
        <dbReference type="Proteomes" id="UP001595636"/>
    </source>
</evidence>
<evidence type="ECO:0000313" key="1">
    <source>
        <dbReference type="EMBL" id="MFC3626293.1"/>
    </source>
</evidence>
<reference evidence="2" key="1">
    <citation type="journal article" date="2019" name="Int. J. Syst. Evol. Microbiol.">
        <title>The Global Catalogue of Microorganisms (GCM) 10K type strain sequencing project: providing services to taxonomists for standard genome sequencing and annotation.</title>
        <authorList>
            <consortium name="The Broad Institute Genomics Platform"/>
            <consortium name="The Broad Institute Genome Sequencing Center for Infectious Disease"/>
            <person name="Wu L."/>
            <person name="Ma J."/>
        </authorList>
    </citation>
    <scope>NUCLEOTIDE SEQUENCE [LARGE SCALE GENOMIC DNA]</scope>
    <source>
        <strain evidence="2">KCTC 42195</strain>
    </source>
</reference>
<name>A0ABV7TU51_9NEIS</name>
<protein>
    <recommendedName>
        <fullName evidence="3">SGNH/GDSL hydrolase family protein</fullName>
    </recommendedName>
</protein>
<keyword evidence="2" id="KW-1185">Reference proteome</keyword>
<accession>A0ABV7TU51</accession>
<comment type="caution">
    <text evidence="1">The sequence shown here is derived from an EMBL/GenBank/DDBJ whole genome shotgun (WGS) entry which is preliminary data.</text>
</comment>
<dbReference type="InterPro" id="IPR036514">
    <property type="entry name" value="SGNH_hydro_sf"/>
</dbReference>
<dbReference type="RefSeq" id="WP_390278852.1">
    <property type="nucleotide sequence ID" value="NZ_JBHRYH010000018.1"/>
</dbReference>
<gene>
    <name evidence="1" type="ORF">ACFOKJ_09135</name>
</gene>
<dbReference type="Gene3D" id="3.40.50.1110">
    <property type="entry name" value="SGNH hydrolase"/>
    <property type="match status" value="1"/>
</dbReference>
<sequence>MSNSKTRRILIVTDSLGFPRKEPEFVNYEHTYVARLKERFPHFDFIHLGRGGATIAELFDMTWYYQETLCPDIVFIQSGIVDCAPRALTLGENRLLSLLPLARKPVFYVVRKLSRFLRFVRKITYTSPESFSKYVQRFNDAFDNIYWIGILPASDGYEAKLSGVSENIFKFNQILSCHKFISTSKIEVADVMSDFHHPNIAGHEKIFDLLSEVVIRELGSAGKGGAELFSVLN</sequence>
<dbReference type="EMBL" id="JBHRYH010000018">
    <property type="protein sequence ID" value="MFC3626293.1"/>
    <property type="molecule type" value="Genomic_DNA"/>
</dbReference>
<evidence type="ECO:0008006" key="3">
    <source>
        <dbReference type="Google" id="ProtNLM"/>
    </source>
</evidence>
<proteinExistence type="predicted"/>